<dbReference type="Proteomes" id="UP000183843">
    <property type="component" value="Unassembled WGS sequence"/>
</dbReference>
<dbReference type="RefSeq" id="WP_074816758.1">
    <property type="nucleotide sequence ID" value="NZ_FOJX01000011.1"/>
</dbReference>
<dbReference type="EMBL" id="FOJX01000011">
    <property type="protein sequence ID" value="SFB10480.1"/>
    <property type="molecule type" value="Genomic_DNA"/>
</dbReference>
<dbReference type="SUPFAM" id="SSF103084">
    <property type="entry name" value="Holliday junction resolvase RusA"/>
    <property type="match status" value="1"/>
</dbReference>
<dbReference type="Gene3D" id="3.30.1330.70">
    <property type="entry name" value="Holliday junction resolvase RusA"/>
    <property type="match status" value="1"/>
</dbReference>
<dbReference type="GO" id="GO:0006281">
    <property type="term" value="P:DNA repair"/>
    <property type="evidence" value="ECO:0007669"/>
    <property type="project" value="InterPro"/>
</dbReference>
<gene>
    <name evidence="1" type="ORF">SAMN05216587_11170</name>
</gene>
<reference evidence="1 2" key="1">
    <citation type="submission" date="2016-10" db="EMBL/GenBank/DDBJ databases">
        <authorList>
            <person name="de Groot N.N."/>
        </authorList>
    </citation>
    <scope>NUCLEOTIDE SEQUENCE [LARGE SCALE GENOMIC DNA]</scope>
    <source>
        <strain evidence="1 2">L14</strain>
    </source>
</reference>
<dbReference type="InterPro" id="IPR036614">
    <property type="entry name" value="RusA-like_sf"/>
</dbReference>
<dbReference type="GO" id="GO:0000287">
    <property type="term" value="F:magnesium ion binding"/>
    <property type="evidence" value="ECO:0007669"/>
    <property type="project" value="InterPro"/>
</dbReference>
<dbReference type="InterPro" id="IPR008822">
    <property type="entry name" value="Endonuclease_RusA-like"/>
</dbReference>
<evidence type="ECO:0000313" key="2">
    <source>
        <dbReference type="Proteomes" id="UP000183843"/>
    </source>
</evidence>
<name>A0A1I0YDA1_SELRU</name>
<organism evidence="1 2">
    <name type="scientific">Selenomonas ruminantium</name>
    <dbReference type="NCBI Taxonomy" id="971"/>
    <lineage>
        <taxon>Bacteria</taxon>
        <taxon>Bacillati</taxon>
        <taxon>Bacillota</taxon>
        <taxon>Negativicutes</taxon>
        <taxon>Selenomonadales</taxon>
        <taxon>Selenomonadaceae</taxon>
        <taxon>Selenomonas</taxon>
    </lineage>
</organism>
<protein>
    <submittedName>
        <fullName evidence="1">Crossover junction endodeoxyribonuclease RusA</fullName>
    </submittedName>
</protein>
<sequence>MELRLVTELAPSVNHAFFTARNGMRILKKDAKAWVERTRTLAMEACEKQGWAMTTDEKLVVDIMTYWKDRRRHDVHNGAKVLLDALEGIIYKDDKMVLPRYIDFGLDRENPRLEMVFRRYDPEVDKWSGYWKDDANGK</sequence>
<dbReference type="AlphaFoldDB" id="A0A1I0YDA1"/>
<evidence type="ECO:0000313" key="1">
    <source>
        <dbReference type="EMBL" id="SFB10480.1"/>
    </source>
</evidence>
<proteinExistence type="predicted"/>
<dbReference type="GO" id="GO:0006310">
    <property type="term" value="P:DNA recombination"/>
    <property type="evidence" value="ECO:0007669"/>
    <property type="project" value="InterPro"/>
</dbReference>
<accession>A0A1I0YDA1</accession>
<dbReference type="Pfam" id="PF05866">
    <property type="entry name" value="RusA"/>
    <property type="match status" value="1"/>
</dbReference>